<proteinExistence type="predicted"/>
<name>A0A6J5NGZ6_9CAUD</name>
<evidence type="ECO:0000313" key="1">
    <source>
        <dbReference type="EMBL" id="CAB4159030.1"/>
    </source>
</evidence>
<dbReference type="EMBL" id="LR796676">
    <property type="protein sequence ID" value="CAB4159030.1"/>
    <property type="molecule type" value="Genomic_DNA"/>
</dbReference>
<sequence>MSDLGEIAIESGRIAAALKVEFAGLIRKYDPKFASMAMIDAATHVLAMAMVPIEPPHRDLALAHITKEIDSLLQGYSISWETFQAGANSARKRMEDGE</sequence>
<reference evidence="1" key="1">
    <citation type="submission" date="2020-04" db="EMBL/GenBank/DDBJ databases">
        <authorList>
            <person name="Chiriac C."/>
            <person name="Salcher M."/>
            <person name="Ghai R."/>
            <person name="Kavagutti S V."/>
        </authorList>
    </citation>
    <scope>NUCLEOTIDE SEQUENCE</scope>
</reference>
<accession>A0A6J5NGZ6</accession>
<protein>
    <submittedName>
        <fullName evidence="1">Uncharacterized protein</fullName>
    </submittedName>
</protein>
<gene>
    <name evidence="1" type="ORF">UFOVP713_45</name>
</gene>
<organism evidence="1">
    <name type="scientific">uncultured Caudovirales phage</name>
    <dbReference type="NCBI Taxonomy" id="2100421"/>
    <lineage>
        <taxon>Viruses</taxon>
        <taxon>Duplodnaviria</taxon>
        <taxon>Heunggongvirae</taxon>
        <taxon>Uroviricota</taxon>
        <taxon>Caudoviricetes</taxon>
        <taxon>Peduoviridae</taxon>
        <taxon>Maltschvirus</taxon>
        <taxon>Maltschvirus maltsch</taxon>
    </lineage>
</organism>